<evidence type="ECO:0000313" key="2">
    <source>
        <dbReference type="EMBL" id="QHU29831.1"/>
    </source>
</evidence>
<proteinExistence type="predicted"/>
<dbReference type="AlphaFoldDB" id="A0A6C0LJI6"/>
<accession>A0A6C0LJI6</accession>
<protein>
    <submittedName>
        <fullName evidence="2">Uncharacterized protein</fullName>
    </submittedName>
</protein>
<organism evidence="2">
    <name type="scientific">viral metagenome</name>
    <dbReference type="NCBI Taxonomy" id="1070528"/>
    <lineage>
        <taxon>unclassified sequences</taxon>
        <taxon>metagenomes</taxon>
        <taxon>organismal metagenomes</taxon>
    </lineage>
</organism>
<feature type="region of interest" description="Disordered" evidence="1">
    <location>
        <begin position="1"/>
        <end position="47"/>
    </location>
</feature>
<reference evidence="2" key="1">
    <citation type="journal article" date="2020" name="Nature">
        <title>Giant virus diversity and host interactions through global metagenomics.</title>
        <authorList>
            <person name="Schulz F."/>
            <person name="Roux S."/>
            <person name="Paez-Espino D."/>
            <person name="Jungbluth S."/>
            <person name="Walsh D.A."/>
            <person name="Denef V.J."/>
            <person name="McMahon K.D."/>
            <person name="Konstantinidis K.T."/>
            <person name="Eloe-Fadrosh E.A."/>
            <person name="Kyrpides N.C."/>
            <person name="Woyke T."/>
        </authorList>
    </citation>
    <scope>NUCLEOTIDE SEQUENCE</scope>
    <source>
        <strain evidence="2">GVMAG-M-3300027810-10</strain>
    </source>
</reference>
<evidence type="ECO:0000256" key="1">
    <source>
        <dbReference type="SAM" id="MobiDB-lite"/>
    </source>
</evidence>
<sequence>MLQNIINTESSDTTPDNTSSTTPDTTPDTPAKPSTNIGYVHSNNPTTTFNTHTMTEIETILNEEIHTNNKSTWNKLDKSNKLSKILFFCDNYECSSSDKPLLKDALTTALEYNKLQKIKDVIYDIENQVIVSIPSLLYVNN</sequence>
<feature type="compositionally biased region" description="Low complexity" evidence="1">
    <location>
        <begin position="8"/>
        <end position="35"/>
    </location>
</feature>
<dbReference type="EMBL" id="MN740497">
    <property type="protein sequence ID" value="QHU29831.1"/>
    <property type="molecule type" value="Genomic_DNA"/>
</dbReference>
<name>A0A6C0LJI6_9ZZZZ</name>